<dbReference type="RefSeq" id="WP_182491798.1">
    <property type="nucleotide sequence ID" value="NZ_BAAAOV010000001.1"/>
</dbReference>
<dbReference type="EMBL" id="JACGWX010000010">
    <property type="protein sequence ID" value="MBA8848995.1"/>
    <property type="molecule type" value="Genomic_DNA"/>
</dbReference>
<dbReference type="Pfam" id="PF00842">
    <property type="entry name" value="Ala_racemase_C"/>
    <property type="match status" value="1"/>
</dbReference>
<keyword evidence="9" id="KW-1185">Reference proteome</keyword>
<evidence type="ECO:0000256" key="4">
    <source>
        <dbReference type="HAMAP-Rule" id="MF_01201"/>
    </source>
</evidence>
<proteinExistence type="inferred from homology"/>
<comment type="similarity">
    <text evidence="4">Belongs to the alanine racemase family.</text>
</comment>
<keyword evidence="3 4" id="KW-0413">Isomerase</keyword>
<dbReference type="SUPFAM" id="SSF50621">
    <property type="entry name" value="Alanine racemase C-terminal domain-like"/>
    <property type="match status" value="1"/>
</dbReference>
<dbReference type="InterPro" id="IPR011079">
    <property type="entry name" value="Ala_racemase_C"/>
</dbReference>
<dbReference type="CDD" id="cd00430">
    <property type="entry name" value="PLPDE_III_AR"/>
    <property type="match status" value="1"/>
</dbReference>
<comment type="pathway">
    <text evidence="4">Amino-acid biosynthesis; D-alanine biosynthesis; D-alanine from L-alanine: step 1/1.</text>
</comment>
<dbReference type="EC" id="5.1.1.1" evidence="4"/>
<evidence type="ECO:0000256" key="3">
    <source>
        <dbReference type="ARBA" id="ARBA00023235"/>
    </source>
</evidence>
<dbReference type="Proteomes" id="UP000585905">
    <property type="component" value="Unassembled WGS sequence"/>
</dbReference>
<dbReference type="GO" id="GO:0030170">
    <property type="term" value="F:pyridoxal phosphate binding"/>
    <property type="evidence" value="ECO:0007669"/>
    <property type="project" value="UniProtKB-UniRule"/>
</dbReference>
<comment type="caution">
    <text evidence="8">The sequence shown here is derived from an EMBL/GenBank/DDBJ whole genome shotgun (WGS) entry which is preliminary data.</text>
</comment>
<dbReference type="GO" id="GO:0005829">
    <property type="term" value="C:cytosol"/>
    <property type="evidence" value="ECO:0007669"/>
    <property type="project" value="TreeGrafter"/>
</dbReference>
<reference evidence="8 9" key="1">
    <citation type="submission" date="2020-07" db="EMBL/GenBank/DDBJ databases">
        <title>Sequencing the genomes of 1000 actinobacteria strains.</title>
        <authorList>
            <person name="Klenk H.-P."/>
        </authorList>
    </citation>
    <scope>NUCLEOTIDE SEQUENCE [LARGE SCALE GENOMIC DNA]</scope>
    <source>
        <strain evidence="8 9">DSM 19663</strain>
    </source>
</reference>
<keyword evidence="2 4" id="KW-0663">Pyridoxal phosphate</keyword>
<dbReference type="PANTHER" id="PTHR30511">
    <property type="entry name" value="ALANINE RACEMASE"/>
    <property type="match status" value="1"/>
</dbReference>
<evidence type="ECO:0000313" key="8">
    <source>
        <dbReference type="EMBL" id="MBA8848995.1"/>
    </source>
</evidence>
<dbReference type="PRINTS" id="PR00992">
    <property type="entry name" value="ALARACEMASE"/>
</dbReference>
<dbReference type="GO" id="GO:0008784">
    <property type="term" value="F:alanine racemase activity"/>
    <property type="evidence" value="ECO:0007669"/>
    <property type="project" value="UniProtKB-UniRule"/>
</dbReference>
<dbReference type="AlphaFoldDB" id="A0A839EI81"/>
<name>A0A839EI81_9MICO</name>
<organism evidence="8 9">
    <name type="scientific">Microcella alkalica</name>
    <dbReference type="NCBI Taxonomy" id="355930"/>
    <lineage>
        <taxon>Bacteria</taxon>
        <taxon>Bacillati</taxon>
        <taxon>Actinomycetota</taxon>
        <taxon>Actinomycetes</taxon>
        <taxon>Micrococcales</taxon>
        <taxon>Microbacteriaceae</taxon>
        <taxon>Microcella</taxon>
    </lineage>
</organism>
<dbReference type="SUPFAM" id="SSF51419">
    <property type="entry name" value="PLP-binding barrel"/>
    <property type="match status" value="1"/>
</dbReference>
<comment type="catalytic activity">
    <reaction evidence="4">
        <text>L-alanine = D-alanine</text>
        <dbReference type="Rhea" id="RHEA:20249"/>
        <dbReference type="ChEBI" id="CHEBI:57416"/>
        <dbReference type="ChEBI" id="CHEBI:57972"/>
        <dbReference type="EC" id="5.1.1.1"/>
    </reaction>
</comment>
<evidence type="ECO:0000256" key="6">
    <source>
        <dbReference type="PIRSR" id="PIRSR600821-52"/>
    </source>
</evidence>
<dbReference type="Pfam" id="PF01168">
    <property type="entry name" value="Ala_racemase_N"/>
    <property type="match status" value="1"/>
</dbReference>
<feature type="active site" description="Proton acceptor; specific for D-alanine" evidence="4">
    <location>
        <position position="37"/>
    </location>
</feature>
<evidence type="ECO:0000256" key="1">
    <source>
        <dbReference type="ARBA" id="ARBA00001933"/>
    </source>
</evidence>
<evidence type="ECO:0000256" key="2">
    <source>
        <dbReference type="ARBA" id="ARBA00022898"/>
    </source>
</evidence>
<comment type="function">
    <text evidence="4">Catalyzes the interconversion of L-alanine and D-alanine. May also act on other amino acids.</text>
</comment>
<sequence>MTTRPFREARIAIDAIAHNVGLLRRLAPSRHLMAVVKADGYGHGAVTAARAALEAGADHLGVADVTEALELRRAGIDAPVLAWLHDPSANLAVATEAGVALGVSSLAELERAAAAGHRPVVHVKVDTGLSRNGVVEPGWGPLLERLAELVDAGDVRLDGVFSHLSNTSPHDDRAQLHVFERFLDAVDAVGLEPGIRHLAASAAAIDLPEARLDMVRAGIAVYGVSPAPQHRAIGLRPAMELSAPVVSVKRVAAGSGVSYGYLHRTDESSTLALVPLGYADGVPRHALGARVLIGDETFPVAGRIAMDQLVVDVGGRRVAVGDRAVLFGDAATGAPTADDWADAAGTIGYEIVTRLGRRVTRTTVRAHA</sequence>
<feature type="binding site" evidence="4 6">
    <location>
        <position position="306"/>
    </location>
    <ligand>
        <name>substrate</name>
    </ligand>
</feature>
<dbReference type="InterPro" id="IPR000821">
    <property type="entry name" value="Ala_racemase"/>
</dbReference>
<dbReference type="PROSITE" id="PS00395">
    <property type="entry name" value="ALANINE_RACEMASE"/>
    <property type="match status" value="1"/>
</dbReference>
<dbReference type="PANTHER" id="PTHR30511:SF0">
    <property type="entry name" value="ALANINE RACEMASE, CATABOLIC-RELATED"/>
    <property type="match status" value="1"/>
</dbReference>
<feature type="domain" description="Alanine racemase C-terminal" evidence="7">
    <location>
        <begin position="238"/>
        <end position="364"/>
    </location>
</feature>
<comment type="cofactor">
    <cofactor evidence="1 4 5">
        <name>pyridoxal 5'-phosphate</name>
        <dbReference type="ChEBI" id="CHEBI:597326"/>
    </cofactor>
</comment>
<dbReference type="HAMAP" id="MF_01201">
    <property type="entry name" value="Ala_racemase"/>
    <property type="match status" value="1"/>
</dbReference>
<evidence type="ECO:0000256" key="5">
    <source>
        <dbReference type="PIRSR" id="PIRSR600821-50"/>
    </source>
</evidence>
<gene>
    <name evidence="8" type="ORF">FHX53_002612</name>
</gene>
<dbReference type="GO" id="GO:0009252">
    <property type="term" value="P:peptidoglycan biosynthetic process"/>
    <property type="evidence" value="ECO:0007669"/>
    <property type="project" value="TreeGrafter"/>
</dbReference>
<feature type="modified residue" description="N6-(pyridoxal phosphate)lysine" evidence="4 5">
    <location>
        <position position="37"/>
    </location>
</feature>
<dbReference type="GO" id="GO:0030632">
    <property type="term" value="P:D-alanine biosynthetic process"/>
    <property type="evidence" value="ECO:0007669"/>
    <property type="project" value="UniProtKB-UniRule"/>
</dbReference>
<evidence type="ECO:0000313" key="9">
    <source>
        <dbReference type="Proteomes" id="UP000585905"/>
    </source>
</evidence>
<feature type="binding site" evidence="4 6">
    <location>
        <position position="131"/>
    </location>
    <ligand>
        <name>substrate</name>
    </ligand>
</feature>
<dbReference type="InterPro" id="IPR020622">
    <property type="entry name" value="Ala_racemase_pyridoxalP-BS"/>
</dbReference>
<evidence type="ECO:0000259" key="7">
    <source>
        <dbReference type="SMART" id="SM01005"/>
    </source>
</evidence>
<dbReference type="InterPro" id="IPR001608">
    <property type="entry name" value="Ala_racemase_N"/>
</dbReference>
<accession>A0A839EI81</accession>
<dbReference type="Gene3D" id="2.40.37.10">
    <property type="entry name" value="Lyase, Ornithine Decarboxylase, Chain A, domain 1"/>
    <property type="match status" value="1"/>
</dbReference>
<dbReference type="InterPro" id="IPR029066">
    <property type="entry name" value="PLP-binding_barrel"/>
</dbReference>
<dbReference type="NCBIfam" id="TIGR00492">
    <property type="entry name" value="alr"/>
    <property type="match status" value="1"/>
</dbReference>
<feature type="active site" description="Proton acceptor; specific for L-alanine" evidence="4">
    <location>
        <position position="259"/>
    </location>
</feature>
<dbReference type="Gene3D" id="3.20.20.10">
    <property type="entry name" value="Alanine racemase"/>
    <property type="match status" value="1"/>
</dbReference>
<dbReference type="SMART" id="SM01005">
    <property type="entry name" value="Ala_racemase_C"/>
    <property type="match status" value="1"/>
</dbReference>
<dbReference type="InterPro" id="IPR009006">
    <property type="entry name" value="Ala_racemase/Decarboxylase_C"/>
</dbReference>
<protein>
    <recommendedName>
        <fullName evidence="4">Alanine racemase</fullName>
        <ecNumber evidence="4">5.1.1.1</ecNumber>
    </recommendedName>
</protein>
<dbReference type="FunFam" id="3.20.20.10:FF:000002">
    <property type="entry name" value="Alanine racemase"/>
    <property type="match status" value="1"/>
</dbReference>
<dbReference type="UniPathway" id="UPA00042">
    <property type="reaction ID" value="UER00497"/>
</dbReference>